<dbReference type="InterPro" id="IPR046341">
    <property type="entry name" value="SET_dom_sf"/>
</dbReference>
<name>A0ABP0JII1_9DINO</name>
<dbReference type="PANTHER" id="PTHR47332">
    <property type="entry name" value="SET DOMAIN-CONTAINING PROTEIN 5"/>
    <property type="match status" value="1"/>
</dbReference>
<dbReference type="InterPro" id="IPR053185">
    <property type="entry name" value="SET_domain_protein"/>
</dbReference>
<dbReference type="EMBL" id="CAXAMM010007435">
    <property type="protein sequence ID" value="CAK9014149.1"/>
    <property type="molecule type" value="Genomic_DNA"/>
</dbReference>
<protein>
    <submittedName>
        <fullName evidence="3">Histone-lysine N-methyltransferase ASHR1 (ASH1-related protein 1) (Protein SET DOMAIN GROUP 37)</fullName>
    </submittedName>
</protein>
<keyword evidence="4" id="KW-1185">Reference proteome</keyword>
<reference evidence="3 4" key="1">
    <citation type="submission" date="2024-02" db="EMBL/GenBank/DDBJ databases">
        <authorList>
            <person name="Chen Y."/>
            <person name="Shah S."/>
            <person name="Dougan E. K."/>
            <person name="Thang M."/>
            <person name="Chan C."/>
        </authorList>
    </citation>
    <scope>NUCLEOTIDE SEQUENCE [LARGE SCALE GENOMIC DNA]</scope>
</reference>
<comment type="caution">
    <text evidence="3">The sequence shown here is derived from an EMBL/GenBank/DDBJ whole genome shotgun (WGS) entry which is preliminary data.</text>
</comment>
<proteinExistence type="predicted"/>
<dbReference type="InterPro" id="IPR011990">
    <property type="entry name" value="TPR-like_helical_dom_sf"/>
</dbReference>
<evidence type="ECO:0000256" key="1">
    <source>
        <dbReference type="SAM" id="MobiDB-lite"/>
    </source>
</evidence>
<evidence type="ECO:0000313" key="4">
    <source>
        <dbReference type="Proteomes" id="UP001642464"/>
    </source>
</evidence>
<dbReference type="Gene3D" id="2.170.270.10">
    <property type="entry name" value="SET domain"/>
    <property type="match status" value="1"/>
</dbReference>
<feature type="compositionally biased region" description="Basic and acidic residues" evidence="1">
    <location>
        <begin position="641"/>
        <end position="653"/>
    </location>
</feature>
<feature type="domain" description="SET" evidence="2">
    <location>
        <begin position="78"/>
        <end position="229"/>
    </location>
</feature>
<dbReference type="Proteomes" id="UP001642464">
    <property type="component" value="Unassembled WGS sequence"/>
</dbReference>
<gene>
    <name evidence="3" type="ORF">SCF082_LOCUS12229</name>
</gene>
<evidence type="ECO:0000259" key="2">
    <source>
        <dbReference type="PROSITE" id="PS50280"/>
    </source>
</evidence>
<dbReference type="PANTHER" id="PTHR47332:SF2">
    <property type="entry name" value="SET-6"/>
    <property type="match status" value="1"/>
</dbReference>
<dbReference type="Gene3D" id="1.25.40.10">
    <property type="entry name" value="Tetratricopeptide repeat domain"/>
    <property type="match status" value="1"/>
</dbReference>
<organism evidence="3 4">
    <name type="scientific">Durusdinium trenchii</name>
    <dbReference type="NCBI Taxonomy" id="1381693"/>
    <lineage>
        <taxon>Eukaryota</taxon>
        <taxon>Sar</taxon>
        <taxon>Alveolata</taxon>
        <taxon>Dinophyceae</taxon>
        <taxon>Suessiales</taxon>
        <taxon>Symbiodiniaceae</taxon>
        <taxon>Durusdinium</taxon>
    </lineage>
</organism>
<feature type="compositionally biased region" description="Basic and acidic residues" evidence="1">
    <location>
        <begin position="621"/>
        <end position="633"/>
    </location>
</feature>
<feature type="region of interest" description="Disordered" evidence="1">
    <location>
        <begin position="534"/>
        <end position="713"/>
    </location>
</feature>
<dbReference type="SUPFAM" id="SSF82199">
    <property type="entry name" value="SET domain"/>
    <property type="match status" value="1"/>
</dbReference>
<dbReference type="CDD" id="cd20071">
    <property type="entry name" value="SET_SMYD"/>
    <property type="match status" value="1"/>
</dbReference>
<feature type="compositionally biased region" description="Polar residues" evidence="1">
    <location>
        <begin position="572"/>
        <end position="590"/>
    </location>
</feature>
<dbReference type="Pfam" id="PF00856">
    <property type="entry name" value="SET"/>
    <property type="match status" value="1"/>
</dbReference>
<accession>A0ABP0JII1</accession>
<sequence length="713" mass="79279">MSMQSFICGAVLSPSVPVTSQASRFGQRETRSLSRRRRDKDFAAVLTVLVAWRHRRTPILGCQRVRSFATLQELNEISRVSVRDTEEKGKCLVAASKLEPGELAVLDRPAMVHDLDSEDTETIWSKFQKLPKTLQEEILSLFCPEGLVHSLKDSEGYMDATTEQQKLLGTLKLNSVKLSGGTGAGVFLTVSRANHSCYPNTRFYFEEEMCGLKVLRSIEEGEEITVSYLTDRSLLQPIAPRQTSLQTWQFRCQCQRCAAPSDDARAMRCRCGALRRATAEGWGRCPTCGADDQEMRRASSRWWLRYNACAPLAAEAELSSCWWRRGMHGRPSKVKSQGWMEEVVALYRELATTEGPRPDPSVHWMGASLAAFAAEAHLWRGEFAEAASAASARLHYVQRVVGDVDLAAVRWAKATRDVAQAMECERENPQDASRSPLQAEAGIMESELVAESSECRFYSAVQLTIIVPLLSYCVYFWNFRPFVEYAKAFLFHKLGSELWAPWLLSYEKELRTRHTLGAVPSAVPLPLRLLGSKLKRGSSAERSRSPDPGGFAGKPSQEAPVVGRPFWLGEPNSATPETTSHAHYGRSTSPKVRRGSVQPKMKNEGASGASNPLQLPSSRSPKPETEGREKEEAAQSSPSRFKHDNPKSLREQLAEETFLPASKIQPAGKPITFSPAVDVSIPQRTSERRVRPSKGSGTFPRSVSPPASFEAWR</sequence>
<dbReference type="InterPro" id="IPR001214">
    <property type="entry name" value="SET_dom"/>
</dbReference>
<evidence type="ECO:0000313" key="3">
    <source>
        <dbReference type="EMBL" id="CAK9014149.1"/>
    </source>
</evidence>
<feature type="compositionally biased region" description="Polar residues" evidence="1">
    <location>
        <begin position="608"/>
        <end position="620"/>
    </location>
</feature>
<dbReference type="PROSITE" id="PS50280">
    <property type="entry name" value="SET"/>
    <property type="match status" value="1"/>
</dbReference>